<name>A0A0R2MTZ2_9LACO</name>
<feature type="compositionally biased region" description="Low complexity" evidence="1">
    <location>
        <begin position="406"/>
        <end position="416"/>
    </location>
</feature>
<dbReference type="Gene3D" id="1.20.1270.90">
    <property type="entry name" value="AF1782-like"/>
    <property type="match status" value="1"/>
</dbReference>
<proteinExistence type="predicted"/>
<feature type="region of interest" description="Disordered" evidence="1">
    <location>
        <begin position="396"/>
        <end position="432"/>
    </location>
</feature>
<dbReference type="InterPro" id="IPR026906">
    <property type="entry name" value="LRR_5"/>
</dbReference>
<comment type="caution">
    <text evidence="3">The sequence shown here is derived from an EMBL/GenBank/DDBJ whole genome shotgun (WGS) entry which is preliminary data.</text>
</comment>
<evidence type="ECO:0000313" key="3">
    <source>
        <dbReference type="EMBL" id="KRO16977.1"/>
    </source>
</evidence>
<dbReference type="AlphaFoldDB" id="A0A0R2MTZ2"/>
<dbReference type="InterPro" id="IPR032675">
    <property type="entry name" value="LRR_dom_sf"/>
</dbReference>
<accession>A0A0R2MTZ2</accession>
<dbReference type="STRING" id="1293598.IV56_GL000665"/>
<dbReference type="RefSeq" id="WP_056992819.1">
    <property type="nucleotide sequence ID" value="NZ_JQCE01000027.1"/>
</dbReference>
<dbReference type="Proteomes" id="UP000050969">
    <property type="component" value="Unassembled WGS sequence"/>
</dbReference>
<reference evidence="3 4" key="1">
    <citation type="journal article" date="2015" name="Genome Announc.">
        <title>Expanding the biotechnology potential of lactobacilli through comparative genomics of 213 strains and associated genera.</title>
        <authorList>
            <person name="Sun Z."/>
            <person name="Harris H.M."/>
            <person name="McCann A."/>
            <person name="Guo C."/>
            <person name="Argimon S."/>
            <person name="Zhang W."/>
            <person name="Yang X."/>
            <person name="Jeffery I.B."/>
            <person name="Cooney J.C."/>
            <person name="Kagawa T.F."/>
            <person name="Liu W."/>
            <person name="Song Y."/>
            <person name="Salvetti E."/>
            <person name="Wrobel A."/>
            <person name="Rasinkangas P."/>
            <person name="Parkhill J."/>
            <person name="Rea M.C."/>
            <person name="O'Sullivan O."/>
            <person name="Ritari J."/>
            <person name="Douillard F.P."/>
            <person name="Paul Ross R."/>
            <person name="Yang R."/>
            <person name="Briner A.E."/>
            <person name="Felis G.E."/>
            <person name="de Vos W.M."/>
            <person name="Barrangou R."/>
            <person name="Klaenhammer T.R."/>
            <person name="Caufield P.W."/>
            <person name="Cui Y."/>
            <person name="Zhang H."/>
            <person name="O'Toole P.W."/>
        </authorList>
    </citation>
    <scope>NUCLEOTIDE SEQUENCE [LARGE SCALE GENOMIC DNA]</scope>
    <source>
        <strain evidence="3 4">DSM 24301</strain>
    </source>
</reference>
<dbReference type="PANTHER" id="PTHR45661">
    <property type="entry name" value="SURFACE ANTIGEN"/>
    <property type="match status" value="1"/>
</dbReference>
<dbReference type="PANTHER" id="PTHR45661:SF3">
    <property type="entry name" value="IG-LIKE DOMAIN-CONTAINING PROTEIN"/>
    <property type="match status" value="1"/>
</dbReference>
<evidence type="ECO:0000256" key="1">
    <source>
        <dbReference type="SAM" id="MobiDB-lite"/>
    </source>
</evidence>
<organism evidence="3 4">
    <name type="scientific">Lacticaseibacillus saniviri JCM 17471 = DSM 24301</name>
    <dbReference type="NCBI Taxonomy" id="1293598"/>
    <lineage>
        <taxon>Bacteria</taxon>
        <taxon>Bacillati</taxon>
        <taxon>Bacillota</taxon>
        <taxon>Bacilli</taxon>
        <taxon>Lactobacillales</taxon>
        <taxon>Lactobacillaceae</taxon>
        <taxon>Lacticaseibacillus</taxon>
    </lineage>
</organism>
<dbReference type="EMBL" id="JQCE01000027">
    <property type="protein sequence ID" value="KRO16977.1"/>
    <property type="molecule type" value="Genomic_DNA"/>
</dbReference>
<gene>
    <name evidence="3" type="ORF">IV56_GL000665</name>
</gene>
<dbReference type="PATRIC" id="fig|1293598.4.peg.708"/>
<dbReference type="InterPro" id="IPR053139">
    <property type="entry name" value="Surface_bspA-like"/>
</dbReference>
<protein>
    <recommendedName>
        <fullName evidence="2">S-layer protein C-terminal domain-containing protein</fullName>
    </recommendedName>
</protein>
<dbReference type="InterPro" id="IPR024968">
    <property type="entry name" value="SlpA_C_lactobacillus"/>
</dbReference>
<dbReference type="Pfam" id="PF03217">
    <property type="entry name" value="SlpA"/>
    <property type="match status" value="1"/>
</dbReference>
<dbReference type="Pfam" id="PF13306">
    <property type="entry name" value="LRR_5"/>
    <property type="match status" value="1"/>
</dbReference>
<feature type="domain" description="S-layer protein C-terminal" evidence="2">
    <location>
        <begin position="523"/>
        <end position="567"/>
    </location>
</feature>
<dbReference type="Gene3D" id="3.80.10.10">
    <property type="entry name" value="Ribonuclease Inhibitor"/>
    <property type="match status" value="1"/>
</dbReference>
<keyword evidence="4" id="KW-1185">Reference proteome</keyword>
<evidence type="ECO:0000259" key="2">
    <source>
        <dbReference type="Pfam" id="PF03217"/>
    </source>
</evidence>
<evidence type="ECO:0000313" key="4">
    <source>
        <dbReference type="Proteomes" id="UP000050969"/>
    </source>
</evidence>
<sequence length="574" mass="64086">MKRVKFWGTGLKSVLVIAVLSGVSVGIQSYSQPQTVNAAIQQLSPVYDSGKFTFTVENGEATLTGFSPDIIFPEKQLTIPAKVSSEDGAMAEIPVRRIGSEAFSRRGLTQVDFEDNNVLDNIGSGAFQENRLLTIKLPDSIIQIESNAFSGNKLNKVVLPTALNVIGSYSFANNEITQLNLPSQVREIKSCAFLSNKIEEINLPLSLEIFESAAFNENPLRNIENFRLDTFDIWSGQEAFSCGKLLPINTKREEVRLPVVDVIKFTPNLDVRYKIETFDDIEFDNINKEFIISSEVKSIHASVNVFDRISGNMLGRFYFSQTYAGHFDYSALEAAVKKAQEKLKDKDKYTNESVSKVERELTKGIDILENLAEYEAAVNQQAQWINAAVEYLQLKSDSPSEPETPPSGNNPGGSTETPTPEIKEMSGTAEVMDETRIYRNAETTQATNRTLKIGSKWRVFGVRQVKGNTLAYNLGGNQWIKADDVLIRDDSGQVVQPPEGESVTRLNGIFTVRVPGYPTWSTVLWDNYGKATNRFLKAGTRWKVFAKKQLNGRVYYSLGGHHQWVAAEYGRFSQ</sequence>